<name>A0A212LHT5_9HYPH</name>
<dbReference type="AlphaFoldDB" id="A0A212LHT5"/>
<dbReference type="RefSeq" id="WP_288197033.1">
    <property type="nucleotide sequence ID" value="NZ_LT608334.1"/>
</dbReference>
<evidence type="ECO:0000256" key="1">
    <source>
        <dbReference type="ARBA" id="ARBA00023002"/>
    </source>
</evidence>
<dbReference type="PANTHER" id="PTHR13847:SF281">
    <property type="entry name" value="FAD DEPENDENT OXIDOREDUCTASE DOMAIN-CONTAINING PROTEIN"/>
    <property type="match status" value="1"/>
</dbReference>
<keyword evidence="1" id="KW-0560">Oxidoreductase</keyword>
<protein>
    <submittedName>
        <fullName evidence="3">Glycine/D-amino acid oxidase</fullName>
    </submittedName>
</protein>
<accession>A0A212LHT5</accession>
<evidence type="ECO:0000259" key="2">
    <source>
        <dbReference type="Pfam" id="PF01266"/>
    </source>
</evidence>
<dbReference type="GO" id="GO:0016491">
    <property type="term" value="F:oxidoreductase activity"/>
    <property type="evidence" value="ECO:0007669"/>
    <property type="project" value="UniProtKB-KW"/>
</dbReference>
<dbReference type="Gene3D" id="3.50.50.60">
    <property type="entry name" value="FAD/NAD(P)-binding domain"/>
    <property type="match status" value="1"/>
</dbReference>
<dbReference type="PANTHER" id="PTHR13847">
    <property type="entry name" value="SARCOSINE DEHYDROGENASE-RELATED"/>
    <property type="match status" value="1"/>
</dbReference>
<dbReference type="SUPFAM" id="SSF51905">
    <property type="entry name" value="FAD/NAD(P)-binding domain"/>
    <property type="match status" value="1"/>
</dbReference>
<evidence type="ECO:0000313" key="3">
    <source>
        <dbReference type="EMBL" id="SCM77037.1"/>
    </source>
</evidence>
<proteinExistence type="predicted"/>
<dbReference type="InterPro" id="IPR036188">
    <property type="entry name" value="FAD/NAD-bd_sf"/>
</dbReference>
<sequence length="431" mass="46580">MFSAPTFMPAEGRAPHVASWYAASAGDILTYPALKGHCRADVAIVGGGYTGLSAALSLSKAGYRVVVLEANKIGWGASGRNGGQIHPGQRQDPDWLAARIGEGPTRDLLRLADEARDHLDRLITENAIDCDFRPGLIHAVHKPRWVEAEKRHVDHLRTKWGIERQFLDRHETARRIGTDVYHAGSFDPKGGKLHPLKFALGLAGAAVAAGATLHEDSRVTEIRHGAKPIVVTAGGEAMVDTVILAGNGYLGGLDAETDARVLPINNFVVATEPLDELLIPGEEAVSDSRFVVHYWHQTPDRRLVFGGGETYSHAFPEDIAAFVRPHLARVYPKLAGVPVSHAWGGTLGITFNRMPFIRRPKPNVYIAAGYSGQGVMLAPFAGHVIAEAVGGALGRFDMFAKVPVMPFPGGTLLRWPTLVAAMTWFKLMDSI</sequence>
<dbReference type="Gene3D" id="3.30.9.10">
    <property type="entry name" value="D-Amino Acid Oxidase, subunit A, domain 2"/>
    <property type="match status" value="1"/>
</dbReference>
<dbReference type="Pfam" id="PF01266">
    <property type="entry name" value="DAO"/>
    <property type="match status" value="1"/>
</dbReference>
<dbReference type="GO" id="GO:0005737">
    <property type="term" value="C:cytoplasm"/>
    <property type="evidence" value="ECO:0007669"/>
    <property type="project" value="TreeGrafter"/>
</dbReference>
<dbReference type="EMBL" id="FMJD01000008">
    <property type="protein sequence ID" value="SCM77037.1"/>
    <property type="molecule type" value="Genomic_DNA"/>
</dbReference>
<gene>
    <name evidence="3" type="ORF">KL86PLE_40842</name>
</gene>
<feature type="domain" description="FAD dependent oxidoreductase" evidence="2">
    <location>
        <begin position="41"/>
        <end position="387"/>
    </location>
</feature>
<reference evidence="3" key="1">
    <citation type="submission" date="2016-08" db="EMBL/GenBank/DDBJ databases">
        <authorList>
            <person name="Seilhamer J.J."/>
        </authorList>
    </citation>
    <scope>NUCLEOTIDE SEQUENCE</scope>
    <source>
        <strain evidence="3">86</strain>
    </source>
</reference>
<organism evidence="3">
    <name type="scientific">uncultured Pleomorphomonas sp</name>
    <dbReference type="NCBI Taxonomy" id="442121"/>
    <lineage>
        <taxon>Bacteria</taxon>
        <taxon>Pseudomonadati</taxon>
        <taxon>Pseudomonadota</taxon>
        <taxon>Alphaproteobacteria</taxon>
        <taxon>Hyphomicrobiales</taxon>
        <taxon>Pleomorphomonadaceae</taxon>
        <taxon>Pleomorphomonas</taxon>
        <taxon>environmental samples</taxon>
    </lineage>
</organism>
<dbReference type="InterPro" id="IPR006076">
    <property type="entry name" value="FAD-dep_OxRdtase"/>
</dbReference>